<dbReference type="InterPro" id="IPR007963">
    <property type="entry name" value="Peptidase_M61_catalytic"/>
</dbReference>
<comment type="caution">
    <text evidence="4">The sequence shown here is derived from an EMBL/GenBank/DDBJ whole genome shotgun (WGS) entry which is preliminary data.</text>
</comment>
<dbReference type="PIRSF" id="PIRSF016493">
    <property type="entry name" value="Glycyl_aminpptds"/>
    <property type="match status" value="1"/>
</dbReference>
<dbReference type="Gene3D" id="2.30.42.10">
    <property type="match status" value="1"/>
</dbReference>
<dbReference type="Gene3D" id="2.60.40.3650">
    <property type="match status" value="1"/>
</dbReference>
<dbReference type="AlphaFoldDB" id="A0A366LDL0"/>
<reference evidence="4 5" key="1">
    <citation type="submission" date="2018-07" db="EMBL/GenBank/DDBJ databases">
        <title>A draft genome of a endophytic bacteria, a new species of Pedobacter.</title>
        <authorList>
            <person name="Zhang Z.D."/>
            <person name="Chen Z.J."/>
        </authorList>
    </citation>
    <scope>NUCLEOTIDE SEQUENCE [LARGE SCALE GENOMIC DNA]</scope>
    <source>
        <strain evidence="4 5">RS10</strain>
    </source>
</reference>
<name>A0A366LDL0_9SPHI</name>
<accession>A0A366LDL0</accession>
<dbReference type="SUPFAM" id="SSF50156">
    <property type="entry name" value="PDZ domain-like"/>
    <property type="match status" value="1"/>
</dbReference>
<evidence type="ECO:0000259" key="3">
    <source>
        <dbReference type="Pfam" id="PF17899"/>
    </source>
</evidence>
<keyword evidence="5" id="KW-1185">Reference proteome</keyword>
<gene>
    <name evidence="4" type="ORF">DRW42_01445</name>
</gene>
<evidence type="ECO:0000313" key="5">
    <source>
        <dbReference type="Proteomes" id="UP000252081"/>
    </source>
</evidence>
<organism evidence="4 5">
    <name type="scientific">Pedobacter miscanthi</name>
    <dbReference type="NCBI Taxonomy" id="2259170"/>
    <lineage>
        <taxon>Bacteria</taxon>
        <taxon>Pseudomonadati</taxon>
        <taxon>Bacteroidota</taxon>
        <taxon>Sphingobacteriia</taxon>
        <taxon>Sphingobacteriales</taxon>
        <taxon>Sphingobacteriaceae</taxon>
        <taxon>Pedobacter</taxon>
    </lineage>
</organism>
<proteinExistence type="predicted"/>
<dbReference type="InterPro" id="IPR024191">
    <property type="entry name" value="Peptidase_M61"/>
</dbReference>
<dbReference type="InterPro" id="IPR040756">
    <property type="entry name" value="Peptidase_M61_N"/>
</dbReference>
<dbReference type="Pfam" id="PF17899">
    <property type="entry name" value="Peptidase_M61_N"/>
    <property type="match status" value="1"/>
</dbReference>
<dbReference type="RefSeq" id="WP_113947035.1">
    <property type="nucleotide sequence ID" value="NZ_QNQU01000001.1"/>
</dbReference>
<dbReference type="InterPro" id="IPR036034">
    <property type="entry name" value="PDZ_sf"/>
</dbReference>
<dbReference type="Pfam" id="PF13180">
    <property type="entry name" value="PDZ_2"/>
    <property type="match status" value="1"/>
</dbReference>
<dbReference type="Proteomes" id="UP000252081">
    <property type="component" value="Unassembled WGS sequence"/>
</dbReference>
<feature type="domain" description="PDZ" evidence="2">
    <location>
        <begin position="508"/>
        <end position="583"/>
    </location>
</feature>
<evidence type="ECO:0000313" key="4">
    <source>
        <dbReference type="EMBL" id="RBQ11956.1"/>
    </source>
</evidence>
<dbReference type="EMBL" id="QNQU01000001">
    <property type="protein sequence ID" value="RBQ11956.1"/>
    <property type="molecule type" value="Genomic_DNA"/>
</dbReference>
<protein>
    <submittedName>
        <fullName evidence="4">M61 family peptidase</fullName>
    </submittedName>
</protein>
<dbReference type="Gene3D" id="1.10.390.10">
    <property type="entry name" value="Neutral Protease Domain 2"/>
    <property type="match status" value="1"/>
</dbReference>
<dbReference type="SUPFAM" id="SSF55486">
    <property type="entry name" value="Metalloproteases ('zincins'), catalytic domain"/>
    <property type="match status" value="1"/>
</dbReference>
<dbReference type="InterPro" id="IPR027268">
    <property type="entry name" value="Peptidase_M4/M1_CTD_sf"/>
</dbReference>
<dbReference type="InterPro" id="IPR001478">
    <property type="entry name" value="PDZ"/>
</dbReference>
<evidence type="ECO:0000259" key="2">
    <source>
        <dbReference type="Pfam" id="PF13180"/>
    </source>
</evidence>
<feature type="domain" description="Peptidase M61 catalytic" evidence="1">
    <location>
        <begin position="297"/>
        <end position="414"/>
    </location>
</feature>
<dbReference type="OrthoDB" id="9778516at2"/>
<dbReference type="Pfam" id="PF05299">
    <property type="entry name" value="Peptidase_M61"/>
    <property type="match status" value="1"/>
</dbReference>
<evidence type="ECO:0000259" key="1">
    <source>
        <dbReference type="Pfam" id="PF05299"/>
    </source>
</evidence>
<sequence length="614" mass="69399">MMMKKSYHLKAKTNVYALFVLVLIALNPSGLFAQSKMSFVISVPEVAKHLYHVELNCKAVQADTVNFQMPVWTPGFYSIKDYASAVSNFSVTGAANKPLKWEHTDRRSWQVIAKKQDIHISYDVKAEDPFIADINLTEDYGYIIPGALLLYTQQALPFPVTLTVKPYKLWPQFVAMGLNELPGKKNVFSAVNFDELYDSPLLMGHLETLPAIMVKGIPHQFIGYNLGDLDRTQLTVDLKKIFESGSRIIGDIPYKSYTFLAVGVPQSGSFGGIEHLNSASLIIGNKNLLTTKNRLHFYNFLAHEYFHTYNVKRIRPIELGPFDYSKENYTDLLWVSEGFTVYYENIITRAAGLMSAQQVLDNFKECIKNYENKEGHLHQSAAAASRAIWEMEGNPNSRNADELNKTISVYDKGCALAIMLDLKIRNETGNQRSLDDLMRSLYRKYYKEKNRGFTADEFKKEAEQIAGVTLDELFSYANTTVEPNYAKYFSYAGLAIDTASHWVIGNNLGISAGINGNSIIVREVSWQSPAWKAGIQPNDQILRIDGNEATLPGIKGPIPDKREGDQIVIRIKRNGTEQDLTLILNKWRTKSFDIMPLPGASKLQTLIYNSWMRN</sequence>
<feature type="domain" description="Peptidase M61 N-terminal" evidence="3">
    <location>
        <begin position="40"/>
        <end position="204"/>
    </location>
</feature>